<proteinExistence type="predicted"/>
<keyword evidence="3" id="KW-1185">Reference proteome</keyword>
<accession>A0A1Y2BXX8</accession>
<comment type="caution">
    <text evidence="2">The sequence shown here is derived from an EMBL/GenBank/DDBJ whole genome shotgun (WGS) entry which is preliminary data.</text>
</comment>
<dbReference type="EMBL" id="MCGO01000039">
    <property type="protein sequence ID" value="ORY39613.1"/>
    <property type="molecule type" value="Genomic_DNA"/>
</dbReference>
<sequence length="153" mass="16625">MEGESSSPSQPPRPAIGAASRRPSFLSTPPNPLDQITFEDCLKQLAAFDGQLQGQQQHLKGLQINLTKYIDRVKPGTIITSDQTAAYMQMTKHSSNTSLSHGYGHGQWRGTSALMKLSNMSISESIESMALKYREKKGLVLGTSKDSLASQGN</sequence>
<evidence type="ECO:0000256" key="1">
    <source>
        <dbReference type="SAM" id="MobiDB-lite"/>
    </source>
</evidence>
<protein>
    <submittedName>
        <fullName evidence="2">Uncharacterized protein</fullName>
    </submittedName>
</protein>
<evidence type="ECO:0000313" key="2">
    <source>
        <dbReference type="EMBL" id="ORY39613.1"/>
    </source>
</evidence>
<dbReference type="Proteomes" id="UP000193642">
    <property type="component" value="Unassembled WGS sequence"/>
</dbReference>
<feature type="region of interest" description="Disordered" evidence="1">
    <location>
        <begin position="1"/>
        <end position="32"/>
    </location>
</feature>
<reference evidence="2 3" key="1">
    <citation type="submission" date="2016-07" db="EMBL/GenBank/DDBJ databases">
        <title>Pervasive Adenine N6-methylation of Active Genes in Fungi.</title>
        <authorList>
            <consortium name="DOE Joint Genome Institute"/>
            <person name="Mondo S.J."/>
            <person name="Dannebaum R.O."/>
            <person name="Kuo R.C."/>
            <person name="Labutti K."/>
            <person name="Haridas S."/>
            <person name="Kuo A."/>
            <person name="Salamov A."/>
            <person name="Ahrendt S.R."/>
            <person name="Lipzen A."/>
            <person name="Sullivan W."/>
            <person name="Andreopoulos W.B."/>
            <person name="Clum A."/>
            <person name="Lindquist E."/>
            <person name="Daum C."/>
            <person name="Ramamoorthy G.K."/>
            <person name="Gryganskyi A."/>
            <person name="Culley D."/>
            <person name="Magnuson J.K."/>
            <person name="James T.Y."/>
            <person name="O'Malley M.A."/>
            <person name="Stajich J.E."/>
            <person name="Spatafora J.W."/>
            <person name="Visel A."/>
            <person name="Grigoriev I.V."/>
        </authorList>
    </citation>
    <scope>NUCLEOTIDE SEQUENCE [LARGE SCALE GENOMIC DNA]</scope>
    <source>
        <strain evidence="2 3">JEL800</strain>
    </source>
</reference>
<dbReference type="AlphaFoldDB" id="A0A1Y2BXX8"/>
<dbReference type="OrthoDB" id="10598029at2759"/>
<name>A0A1Y2BXX8_9FUNG</name>
<evidence type="ECO:0000313" key="3">
    <source>
        <dbReference type="Proteomes" id="UP000193642"/>
    </source>
</evidence>
<gene>
    <name evidence="2" type="ORF">BCR33DRAFT_392491</name>
</gene>
<organism evidence="2 3">
    <name type="scientific">Rhizoclosmatium globosum</name>
    <dbReference type="NCBI Taxonomy" id="329046"/>
    <lineage>
        <taxon>Eukaryota</taxon>
        <taxon>Fungi</taxon>
        <taxon>Fungi incertae sedis</taxon>
        <taxon>Chytridiomycota</taxon>
        <taxon>Chytridiomycota incertae sedis</taxon>
        <taxon>Chytridiomycetes</taxon>
        <taxon>Chytridiales</taxon>
        <taxon>Chytriomycetaceae</taxon>
        <taxon>Rhizoclosmatium</taxon>
    </lineage>
</organism>